<protein>
    <recommendedName>
        <fullName evidence="12">Prominin-like protein</fullName>
    </recommendedName>
</protein>
<dbReference type="EMBL" id="QKKF02005739">
    <property type="protein sequence ID" value="RZF46662.1"/>
    <property type="molecule type" value="Genomic_DNA"/>
</dbReference>
<dbReference type="SMR" id="A0A482XLG0"/>
<evidence type="ECO:0000256" key="4">
    <source>
        <dbReference type="ARBA" id="ARBA00022989"/>
    </source>
</evidence>
<keyword evidence="5 9" id="KW-0472">Membrane</keyword>
<gene>
    <name evidence="10" type="ORF">LSTR_LSTR002525</name>
</gene>
<comment type="subcellular location">
    <subcellularLocation>
        <location evidence="1">Membrane</location>
        <topology evidence="1">Multi-pass membrane protein</topology>
    </subcellularLocation>
</comment>
<feature type="coiled-coil region" evidence="7">
    <location>
        <begin position="299"/>
        <end position="330"/>
    </location>
</feature>
<organism evidence="10 11">
    <name type="scientific">Laodelphax striatellus</name>
    <name type="common">Small brown planthopper</name>
    <name type="synonym">Delphax striatella</name>
    <dbReference type="NCBI Taxonomy" id="195883"/>
    <lineage>
        <taxon>Eukaryota</taxon>
        <taxon>Metazoa</taxon>
        <taxon>Ecdysozoa</taxon>
        <taxon>Arthropoda</taxon>
        <taxon>Hexapoda</taxon>
        <taxon>Insecta</taxon>
        <taxon>Pterygota</taxon>
        <taxon>Neoptera</taxon>
        <taxon>Paraneoptera</taxon>
        <taxon>Hemiptera</taxon>
        <taxon>Auchenorrhyncha</taxon>
        <taxon>Fulgoroidea</taxon>
        <taxon>Delphacidae</taxon>
        <taxon>Criomorphinae</taxon>
        <taxon>Laodelphax</taxon>
    </lineage>
</organism>
<evidence type="ECO:0000256" key="3">
    <source>
        <dbReference type="ARBA" id="ARBA00022692"/>
    </source>
</evidence>
<keyword evidence="4 9" id="KW-1133">Transmembrane helix</keyword>
<feature type="region of interest" description="Disordered" evidence="8">
    <location>
        <begin position="885"/>
        <end position="914"/>
    </location>
</feature>
<keyword evidence="3 9" id="KW-0812">Transmembrane</keyword>
<feature type="region of interest" description="Disordered" evidence="8">
    <location>
        <begin position="937"/>
        <end position="980"/>
    </location>
</feature>
<dbReference type="InParanoid" id="A0A482XLG0"/>
<dbReference type="InterPro" id="IPR008795">
    <property type="entry name" value="Prominin"/>
</dbReference>
<evidence type="ECO:0000256" key="9">
    <source>
        <dbReference type="SAM" id="Phobius"/>
    </source>
</evidence>
<evidence type="ECO:0000313" key="10">
    <source>
        <dbReference type="EMBL" id="RZF46662.1"/>
    </source>
</evidence>
<evidence type="ECO:0000256" key="8">
    <source>
        <dbReference type="SAM" id="MobiDB-lite"/>
    </source>
</evidence>
<feature type="transmembrane region" description="Helical" evidence="9">
    <location>
        <begin position="512"/>
        <end position="536"/>
    </location>
</feature>
<dbReference type="PANTHER" id="PTHR22730">
    <property type="entry name" value="PROMININ PROM PROTEIN"/>
    <property type="match status" value="1"/>
</dbReference>
<keyword evidence="7" id="KW-0175">Coiled coil</keyword>
<dbReference type="GO" id="GO:0016020">
    <property type="term" value="C:membrane"/>
    <property type="evidence" value="ECO:0007669"/>
    <property type="project" value="UniProtKB-SubCell"/>
</dbReference>
<feature type="transmembrane region" description="Helical" evidence="9">
    <location>
        <begin position="186"/>
        <end position="207"/>
    </location>
</feature>
<feature type="transmembrane region" description="Helical" evidence="9">
    <location>
        <begin position="465"/>
        <end position="491"/>
    </location>
</feature>
<dbReference type="FunCoup" id="A0A482XLG0">
    <property type="interactions" value="64"/>
</dbReference>
<evidence type="ECO:0008006" key="12">
    <source>
        <dbReference type="Google" id="ProtNLM"/>
    </source>
</evidence>
<dbReference type="Proteomes" id="UP000291343">
    <property type="component" value="Unassembled WGS sequence"/>
</dbReference>
<proteinExistence type="inferred from homology"/>
<feature type="transmembrane region" description="Helical" evidence="9">
    <location>
        <begin position="134"/>
        <end position="165"/>
    </location>
</feature>
<comment type="similarity">
    <text evidence="2">Belongs to the prominin family.</text>
</comment>
<keyword evidence="11" id="KW-1185">Reference proteome</keyword>
<evidence type="ECO:0000256" key="1">
    <source>
        <dbReference type="ARBA" id="ARBA00004141"/>
    </source>
</evidence>
<evidence type="ECO:0000256" key="6">
    <source>
        <dbReference type="ARBA" id="ARBA00023180"/>
    </source>
</evidence>
<dbReference type="PANTHER" id="PTHR22730:SF1">
    <property type="entry name" value="PROMININ-LIKE PROTEIN"/>
    <property type="match status" value="1"/>
</dbReference>
<evidence type="ECO:0000256" key="5">
    <source>
        <dbReference type="ARBA" id="ARBA00023136"/>
    </source>
</evidence>
<feature type="compositionally biased region" description="Pro residues" evidence="8">
    <location>
        <begin position="966"/>
        <end position="980"/>
    </location>
</feature>
<evidence type="ECO:0000256" key="2">
    <source>
        <dbReference type="ARBA" id="ARBA00006058"/>
    </source>
</evidence>
<dbReference type="Pfam" id="PF05478">
    <property type="entry name" value="Prominin"/>
    <property type="match status" value="1"/>
</dbReference>
<dbReference type="AlphaFoldDB" id="A0A482XLG0"/>
<keyword evidence="6" id="KW-0325">Glycoprotein</keyword>
<comment type="caution">
    <text evidence="10">The sequence shown here is derived from an EMBL/GenBank/DDBJ whole genome shotgun (WGS) entry which is preliminary data.</text>
</comment>
<evidence type="ECO:0000313" key="11">
    <source>
        <dbReference type="Proteomes" id="UP000291343"/>
    </source>
</evidence>
<evidence type="ECO:0000256" key="7">
    <source>
        <dbReference type="SAM" id="Coils"/>
    </source>
</evidence>
<accession>A0A482XLG0</accession>
<reference evidence="10 11" key="1">
    <citation type="journal article" date="2017" name="Gigascience">
        <title>Genome sequence of the small brown planthopper, Laodelphax striatellus.</title>
        <authorList>
            <person name="Zhu J."/>
            <person name="Jiang F."/>
            <person name="Wang X."/>
            <person name="Yang P."/>
            <person name="Bao Y."/>
            <person name="Zhao W."/>
            <person name="Wang W."/>
            <person name="Lu H."/>
            <person name="Wang Q."/>
            <person name="Cui N."/>
            <person name="Li J."/>
            <person name="Chen X."/>
            <person name="Luo L."/>
            <person name="Yu J."/>
            <person name="Kang L."/>
            <person name="Cui F."/>
        </authorList>
    </citation>
    <scope>NUCLEOTIDE SEQUENCE [LARGE SCALE GENOMIC DNA]</scope>
    <source>
        <strain evidence="10">Lst14</strain>
    </source>
</reference>
<dbReference type="OrthoDB" id="6229420at2759"/>
<sequence>MSSLRPGRTKIPTNSLTKVLFVIVVFYLVDNVSCGRQKQRIVDTRKVLDVPNTQQSVMPFEQIRYSVANVSNNYKSSTKFHHRGMGHLYFLTHQFINLILKGQAYPEGFIYLNSQNQLKVADLQTEWRAFVSHYGVMLCVIGAACLFVVVMPVAGLLFCCCRCAGRCGARTQPFDKRYDPCKRHTIGFLLSGVTILIMFGVVCAFVTNEYLEEGAQNLPENIRTSLRDTELYLNNTKLEVNNLLITNFNELNTTLNRILHESGQIVKEKLGEISKAEVLTNLTSIVVGLSAIRNDLYNIDSLTRQLQEKAMELEQALSESRQRLVEKLLECLNQRPCIEFVRTYNITHLSLEANFTQLLDKYLPKLPDVTASLQNISALMENDIEAEVIRGKNEFEKVKTHIQTNVDENIPKISKNIERAGVAIREGAEKITAVLDKVQKMLSERAFHPVDTGEEYLREYGEYRYYVGLGVSCTVLIVLCCLTFGLFCGYCGRRPDSGYNDDCCDKGTGAHFLMLGVWVMYLSAAALMSITVIYFISGVSAQFTICQPLQNPSDSRIFSLIDKVVHLDNIYNTREGRSPPLNVSSVIKSCHQNASIYKVLMLEQLVDISQVTNYASHYNISERINELIRNIRLDQKVNILTPNAVRQLHRLANSSLNNIDLQKYTNVLSEKITSIDLQQLANALYETEKKLPAEHKTIRNSLRIQAQYLELHQRQQVQSMLELSRYLEGNSTQLNEHLRFNHSSLSEAVHKMLHQIEQAQTFLNTQGPQIVGKLAGEFGREFLQHVENYLARVVSHTELDVGKCHPLSLIYNATVVSGCNRILDPFNGFWMSIGWILALFIPAIIFSVKLSSLYQKSDPYPGPLVEAEYLYDAYADRDNIPLANVHGKKKKSNQRRFQETYENSGPATAATADYSGHLGRDRAGVVAPPSSGENRFADIAPKHWDYQNGGPPRFHTPPLSTEYERPPPYYYPGPAPNGRD</sequence>
<name>A0A482XLG0_LAOST</name>
<feature type="transmembrane region" description="Helical" evidence="9">
    <location>
        <begin position="829"/>
        <end position="848"/>
    </location>
</feature>